<comment type="caution">
    <text evidence="1">The sequence shown here is derived from an EMBL/GenBank/DDBJ whole genome shotgun (WGS) entry which is preliminary data.</text>
</comment>
<keyword evidence="2" id="KW-1185">Reference proteome</keyword>
<proteinExistence type="predicted"/>
<gene>
    <name evidence="1" type="ORF">GJ744_005384</name>
</gene>
<evidence type="ECO:0000313" key="1">
    <source>
        <dbReference type="EMBL" id="KAF7511153.1"/>
    </source>
</evidence>
<evidence type="ECO:0000313" key="2">
    <source>
        <dbReference type="Proteomes" id="UP000606974"/>
    </source>
</evidence>
<sequence length="68" mass="7679">MKLKTLWGKGNRKGKSLGYALTCMDSSEVEIRHVLVWSLRNGLVTMRLDDGAICRMMWCDGSPYGITK</sequence>
<accession>A0A8H7E7K7</accession>
<organism evidence="1 2">
    <name type="scientific">Endocarpon pusillum</name>
    <dbReference type="NCBI Taxonomy" id="364733"/>
    <lineage>
        <taxon>Eukaryota</taxon>
        <taxon>Fungi</taxon>
        <taxon>Dikarya</taxon>
        <taxon>Ascomycota</taxon>
        <taxon>Pezizomycotina</taxon>
        <taxon>Eurotiomycetes</taxon>
        <taxon>Chaetothyriomycetidae</taxon>
        <taxon>Verrucariales</taxon>
        <taxon>Verrucariaceae</taxon>
        <taxon>Endocarpon</taxon>
    </lineage>
</organism>
<protein>
    <submittedName>
        <fullName evidence="1">Uncharacterized protein</fullName>
    </submittedName>
</protein>
<name>A0A8H7E7K7_9EURO</name>
<dbReference type="EMBL" id="JAACFV010000023">
    <property type="protein sequence ID" value="KAF7511153.1"/>
    <property type="molecule type" value="Genomic_DNA"/>
</dbReference>
<dbReference type="AlphaFoldDB" id="A0A8H7E7K7"/>
<reference evidence="1" key="1">
    <citation type="submission" date="2020-02" db="EMBL/GenBank/DDBJ databases">
        <authorList>
            <person name="Palmer J.M."/>
        </authorList>
    </citation>
    <scope>NUCLEOTIDE SEQUENCE</scope>
    <source>
        <strain evidence="1">EPUS1.4</strain>
        <tissue evidence="1">Thallus</tissue>
    </source>
</reference>
<dbReference type="Proteomes" id="UP000606974">
    <property type="component" value="Unassembled WGS sequence"/>
</dbReference>